<feature type="region of interest" description="Disordered" evidence="1">
    <location>
        <begin position="1"/>
        <end position="32"/>
    </location>
</feature>
<dbReference type="OrthoDB" id="6354161at2759"/>
<feature type="compositionally biased region" description="Pro residues" evidence="1">
    <location>
        <begin position="86"/>
        <end position="96"/>
    </location>
</feature>
<proteinExistence type="predicted"/>
<evidence type="ECO:0000313" key="3">
    <source>
        <dbReference type="Proteomes" id="UP000324222"/>
    </source>
</evidence>
<feature type="compositionally biased region" description="Pro residues" evidence="1">
    <location>
        <begin position="15"/>
        <end position="29"/>
    </location>
</feature>
<comment type="caution">
    <text evidence="2">The sequence shown here is derived from an EMBL/GenBank/DDBJ whole genome shotgun (WGS) entry which is preliminary data.</text>
</comment>
<organism evidence="2 3">
    <name type="scientific">Portunus trituberculatus</name>
    <name type="common">Swimming crab</name>
    <name type="synonym">Neptunus trituberculatus</name>
    <dbReference type="NCBI Taxonomy" id="210409"/>
    <lineage>
        <taxon>Eukaryota</taxon>
        <taxon>Metazoa</taxon>
        <taxon>Ecdysozoa</taxon>
        <taxon>Arthropoda</taxon>
        <taxon>Crustacea</taxon>
        <taxon>Multicrustacea</taxon>
        <taxon>Malacostraca</taxon>
        <taxon>Eumalacostraca</taxon>
        <taxon>Eucarida</taxon>
        <taxon>Decapoda</taxon>
        <taxon>Pleocyemata</taxon>
        <taxon>Brachyura</taxon>
        <taxon>Eubrachyura</taxon>
        <taxon>Portunoidea</taxon>
        <taxon>Portunidae</taxon>
        <taxon>Portuninae</taxon>
        <taxon>Portunus</taxon>
    </lineage>
</organism>
<dbReference type="Proteomes" id="UP000324222">
    <property type="component" value="Unassembled WGS sequence"/>
</dbReference>
<keyword evidence="3" id="KW-1185">Reference proteome</keyword>
<protein>
    <submittedName>
        <fullName evidence="2">Uncharacterized protein</fullName>
    </submittedName>
</protein>
<sequence>MMKKSAGRGGAGQPPLRPAPPPPPPPPAILPALPVTSGMWHLKPQPPMHVMNVVQRPILPTPTPRAKQTRKTKDPIVTTGHLATLPPCPPKILTPM</sequence>
<accession>A0A5B7IGA7</accession>
<feature type="region of interest" description="Disordered" evidence="1">
    <location>
        <begin position="59"/>
        <end position="96"/>
    </location>
</feature>
<dbReference type="AlphaFoldDB" id="A0A5B7IGA7"/>
<gene>
    <name evidence="2" type="ORF">E2C01_075636</name>
</gene>
<name>A0A5B7IGA7_PORTR</name>
<evidence type="ECO:0000256" key="1">
    <source>
        <dbReference type="SAM" id="MobiDB-lite"/>
    </source>
</evidence>
<reference evidence="2 3" key="1">
    <citation type="submission" date="2019-05" db="EMBL/GenBank/DDBJ databases">
        <title>Another draft genome of Portunus trituberculatus and its Hox gene families provides insights of decapod evolution.</title>
        <authorList>
            <person name="Jeong J.-H."/>
            <person name="Song I."/>
            <person name="Kim S."/>
            <person name="Choi T."/>
            <person name="Kim D."/>
            <person name="Ryu S."/>
            <person name="Kim W."/>
        </authorList>
    </citation>
    <scope>NUCLEOTIDE SEQUENCE [LARGE SCALE GENOMIC DNA]</scope>
    <source>
        <tissue evidence="2">Muscle</tissue>
    </source>
</reference>
<dbReference type="EMBL" id="VSRR010055732">
    <property type="protein sequence ID" value="MPC81036.1"/>
    <property type="molecule type" value="Genomic_DNA"/>
</dbReference>
<evidence type="ECO:0000313" key="2">
    <source>
        <dbReference type="EMBL" id="MPC81036.1"/>
    </source>
</evidence>